<keyword evidence="3" id="KW-1185">Reference proteome</keyword>
<dbReference type="AlphaFoldDB" id="A0A6N1X6S4"/>
<dbReference type="Pfam" id="PF00583">
    <property type="entry name" value="Acetyltransf_1"/>
    <property type="match status" value="1"/>
</dbReference>
<dbReference type="GO" id="GO:0016747">
    <property type="term" value="F:acyltransferase activity, transferring groups other than amino-acyl groups"/>
    <property type="evidence" value="ECO:0007669"/>
    <property type="project" value="InterPro"/>
</dbReference>
<reference evidence="2 3" key="1">
    <citation type="submission" date="2020-06" db="EMBL/GenBank/DDBJ databases">
        <title>Acidovorax antarctica sp. nov., isolated from Corinth ice sheet soil, Antarctic Fields Peninsula.</title>
        <authorList>
            <person name="Xu Q."/>
            <person name="Peng F."/>
        </authorList>
    </citation>
    <scope>NUCLEOTIDE SEQUENCE [LARGE SCALE GENOMIC DNA]</scope>
    <source>
        <strain evidence="2 3">16-35-5</strain>
        <plasmid evidence="2 3">unnamed1</plasmid>
    </source>
</reference>
<geneLocation type="plasmid" evidence="2 3">
    <name>unnamed1</name>
</geneLocation>
<dbReference type="Gene3D" id="3.40.630.30">
    <property type="match status" value="1"/>
</dbReference>
<dbReference type="RefSeq" id="WP_175505937.1">
    <property type="nucleotide sequence ID" value="NZ_CP054841.1"/>
</dbReference>
<dbReference type="InterPro" id="IPR000182">
    <property type="entry name" value="GNAT_dom"/>
</dbReference>
<dbReference type="EMBL" id="CP054841">
    <property type="protein sequence ID" value="QKV55149.1"/>
    <property type="molecule type" value="Genomic_DNA"/>
</dbReference>
<sequence>MTAALQLRALTAADAEAVHALYVATRMPEMAHYPLGEAERAQFLRLQSLAQQAHHARHYPGAALDAVLLDGRLIGRLCVWRQPGEIRLMDIRLLPECCGAGWGTQLLAALTAEAARSGARLTLHAAVASRARAWYRRLGFVEGVDDGATVFMSLAAPPRGPAR</sequence>
<dbReference type="KEGG" id="aant:HUK68_19595"/>
<dbReference type="SUPFAM" id="SSF55729">
    <property type="entry name" value="Acyl-CoA N-acyltransferases (Nat)"/>
    <property type="match status" value="1"/>
</dbReference>
<proteinExistence type="predicted"/>
<feature type="domain" description="N-acetyltransferase" evidence="1">
    <location>
        <begin position="5"/>
        <end position="157"/>
    </location>
</feature>
<gene>
    <name evidence="2" type="ORF">HUK68_19595</name>
</gene>
<evidence type="ECO:0000259" key="1">
    <source>
        <dbReference type="PROSITE" id="PS51186"/>
    </source>
</evidence>
<organism evidence="2 3">
    <name type="scientific">Comamonas antarctica</name>
    <dbReference type="NCBI Taxonomy" id="2743470"/>
    <lineage>
        <taxon>Bacteria</taxon>
        <taxon>Pseudomonadati</taxon>
        <taxon>Pseudomonadota</taxon>
        <taxon>Betaproteobacteria</taxon>
        <taxon>Burkholderiales</taxon>
        <taxon>Comamonadaceae</taxon>
        <taxon>Comamonas</taxon>
    </lineage>
</organism>
<dbReference type="Proteomes" id="UP000509579">
    <property type="component" value="Plasmid unnamed1"/>
</dbReference>
<keyword evidence="2" id="KW-0614">Plasmid</keyword>
<evidence type="ECO:0000313" key="3">
    <source>
        <dbReference type="Proteomes" id="UP000509579"/>
    </source>
</evidence>
<keyword evidence="2" id="KW-0808">Transferase</keyword>
<protein>
    <submittedName>
        <fullName evidence="2">GNAT family N-acetyltransferase</fullName>
    </submittedName>
</protein>
<dbReference type="InterPro" id="IPR016181">
    <property type="entry name" value="Acyl_CoA_acyltransferase"/>
</dbReference>
<accession>A0A6N1X6S4</accession>
<dbReference type="PROSITE" id="PS51186">
    <property type="entry name" value="GNAT"/>
    <property type="match status" value="1"/>
</dbReference>
<evidence type="ECO:0000313" key="2">
    <source>
        <dbReference type="EMBL" id="QKV55149.1"/>
    </source>
</evidence>
<name>A0A6N1X6S4_9BURK</name>